<feature type="binding site" evidence="16">
    <location>
        <position position="259"/>
    </location>
    <ligand>
        <name>Mg(2+)</name>
        <dbReference type="ChEBI" id="CHEBI:18420"/>
        <label>1</label>
    </ligand>
</feature>
<dbReference type="InterPro" id="IPR016185">
    <property type="entry name" value="PreATP-grasp_dom_sf"/>
</dbReference>
<keyword evidence="8 17" id="KW-0547">Nucleotide-binding</keyword>
<keyword evidence="16" id="KW-0460">Magnesium</keyword>
<keyword evidence="16" id="KW-0464">Manganese</keyword>
<dbReference type="OrthoDB" id="9813261at2"/>
<protein>
    <recommendedName>
        <fullName evidence="5 14">D-alanine--D-alanine ligase</fullName>
        <ecNumber evidence="5 14">6.3.2.4</ecNumber>
    </recommendedName>
    <alternativeName>
        <fullName evidence="14">D-Ala-D-Ala ligase</fullName>
    </alternativeName>
    <alternativeName>
        <fullName evidence="14">D-alanylalanine synthetase</fullName>
    </alternativeName>
</protein>
<evidence type="ECO:0000256" key="16">
    <source>
        <dbReference type="PIRSR" id="PIRSR039102-3"/>
    </source>
</evidence>
<evidence type="ECO:0000256" key="13">
    <source>
        <dbReference type="ARBA" id="ARBA00047614"/>
    </source>
</evidence>
<evidence type="ECO:0000256" key="6">
    <source>
        <dbReference type="ARBA" id="ARBA00022490"/>
    </source>
</evidence>
<keyword evidence="10 14" id="KW-0133">Cell shape</keyword>
<evidence type="ECO:0000313" key="19">
    <source>
        <dbReference type="EMBL" id="KWT64290.1"/>
    </source>
</evidence>
<dbReference type="Proteomes" id="UP000059074">
    <property type="component" value="Unassembled WGS sequence"/>
</dbReference>
<dbReference type="PANTHER" id="PTHR23132:SF23">
    <property type="entry name" value="D-ALANINE--D-ALANINE LIGASE B"/>
    <property type="match status" value="1"/>
</dbReference>
<comment type="similarity">
    <text evidence="4 14">Belongs to the D-alanine--D-alanine ligase family.</text>
</comment>
<organism evidence="19 20">
    <name type="scientific">Hyphomicrobium sulfonivorans</name>
    <dbReference type="NCBI Taxonomy" id="121290"/>
    <lineage>
        <taxon>Bacteria</taxon>
        <taxon>Pseudomonadati</taxon>
        <taxon>Pseudomonadota</taxon>
        <taxon>Alphaproteobacteria</taxon>
        <taxon>Hyphomicrobiales</taxon>
        <taxon>Hyphomicrobiaceae</taxon>
        <taxon>Hyphomicrobium</taxon>
    </lineage>
</organism>
<feature type="active site" evidence="15">
    <location>
        <position position="149"/>
    </location>
</feature>
<keyword evidence="7 14" id="KW-0436">Ligase</keyword>
<proteinExistence type="inferred from homology"/>
<dbReference type="UniPathway" id="UPA00219"/>
<dbReference type="PATRIC" id="fig|121290.4.peg.733"/>
<evidence type="ECO:0000256" key="17">
    <source>
        <dbReference type="PROSITE-ProRule" id="PRU00409"/>
    </source>
</evidence>
<comment type="catalytic activity">
    <reaction evidence="13 14">
        <text>2 D-alanine + ATP = D-alanyl-D-alanine + ADP + phosphate + H(+)</text>
        <dbReference type="Rhea" id="RHEA:11224"/>
        <dbReference type="ChEBI" id="CHEBI:15378"/>
        <dbReference type="ChEBI" id="CHEBI:30616"/>
        <dbReference type="ChEBI" id="CHEBI:43474"/>
        <dbReference type="ChEBI" id="CHEBI:57416"/>
        <dbReference type="ChEBI" id="CHEBI:57822"/>
        <dbReference type="ChEBI" id="CHEBI:456216"/>
        <dbReference type="EC" id="6.3.2.4"/>
    </reaction>
</comment>
<dbReference type="Pfam" id="PF07478">
    <property type="entry name" value="Dala_Dala_lig_C"/>
    <property type="match status" value="1"/>
</dbReference>
<gene>
    <name evidence="14" type="primary">ddl</name>
    <name evidence="19" type="ORF">APY04_3302</name>
</gene>
<dbReference type="GO" id="GO:0009252">
    <property type="term" value="P:peptidoglycan biosynthetic process"/>
    <property type="evidence" value="ECO:0007669"/>
    <property type="project" value="UniProtKB-UniRule"/>
</dbReference>
<comment type="pathway">
    <text evidence="14">Cell wall biogenesis; peptidoglycan biosynthesis.</text>
</comment>
<keyword evidence="16" id="KW-0479">Metal-binding</keyword>
<evidence type="ECO:0000256" key="7">
    <source>
        <dbReference type="ARBA" id="ARBA00022598"/>
    </source>
</evidence>
<dbReference type="SUPFAM" id="SSF56059">
    <property type="entry name" value="Glutathione synthetase ATP-binding domain-like"/>
    <property type="match status" value="1"/>
</dbReference>
<feature type="binding site" evidence="16">
    <location>
        <position position="279"/>
    </location>
    <ligand>
        <name>Mg(2+)</name>
        <dbReference type="ChEBI" id="CHEBI:18420"/>
        <label>2</label>
    </ligand>
</feature>
<dbReference type="InterPro" id="IPR011761">
    <property type="entry name" value="ATP-grasp"/>
</dbReference>
<dbReference type="InterPro" id="IPR011127">
    <property type="entry name" value="Dala_Dala_lig_N"/>
</dbReference>
<feature type="domain" description="ATP-grasp" evidence="18">
    <location>
        <begin position="109"/>
        <end position="310"/>
    </location>
</feature>
<dbReference type="Pfam" id="PF01820">
    <property type="entry name" value="Dala_Dala_lig_N"/>
    <property type="match status" value="1"/>
</dbReference>
<dbReference type="GO" id="GO:0008716">
    <property type="term" value="F:D-alanine-D-alanine ligase activity"/>
    <property type="evidence" value="ECO:0007669"/>
    <property type="project" value="UniProtKB-UniRule"/>
</dbReference>
<dbReference type="GO" id="GO:0005737">
    <property type="term" value="C:cytoplasm"/>
    <property type="evidence" value="ECO:0007669"/>
    <property type="project" value="UniProtKB-SubCell"/>
</dbReference>
<dbReference type="NCBIfam" id="TIGR01205">
    <property type="entry name" value="D_ala_D_alaTIGR"/>
    <property type="match status" value="1"/>
</dbReference>
<evidence type="ECO:0000256" key="8">
    <source>
        <dbReference type="ARBA" id="ARBA00022741"/>
    </source>
</evidence>
<feature type="binding site" evidence="16">
    <location>
        <position position="277"/>
    </location>
    <ligand>
        <name>Mg(2+)</name>
        <dbReference type="ChEBI" id="CHEBI:18420"/>
        <label>2</label>
    </ligand>
</feature>
<feature type="binding site" evidence="16">
    <location>
        <position position="277"/>
    </location>
    <ligand>
        <name>Mg(2+)</name>
        <dbReference type="ChEBI" id="CHEBI:18420"/>
        <label>1</label>
    </ligand>
</feature>
<dbReference type="PIRSF" id="PIRSF039102">
    <property type="entry name" value="Ddl/VanB"/>
    <property type="match status" value="1"/>
</dbReference>
<evidence type="ECO:0000256" key="5">
    <source>
        <dbReference type="ARBA" id="ARBA00012216"/>
    </source>
</evidence>
<dbReference type="GO" id="GO:0071555">
    <property type="term" value="P:cell wall organization"/>
    <property type="evidence" value="ECO:0007669"/>
    <property type="project" value="UniProtKB-KW"/>
</dbReference>
<comment type="subcellular location">
    <subcellularLocation>
        <location evidence="3 14">Cytoplasm</location>
    </subcellularLocation>
</comment>
<dbReference type="PANTHER" id="PTHR23132">
    <property type="entry name" value="D-ALANINE--D-ALANINE LIGASE"/>
    <property type="match status" value="1"/>
</dbReference>
<dbReference type="InterPro" id="IPR005905">
    <property type="entry name" value="D_ala_D_ala"/>
</dbReference>
<feature type="active site" evidence="15">
    <location>
        <position position="23"/>
    </location>
</feature>
<dbReference type="Gene3D" id="3.40.50.20">
    <property type="match status" value="1"/>
</dbReference>
<keyword evidence="9 17" id="KW-0067">ATP-binding</keyword>
<dbReference type="NCBIfam" id="NF002378">
    <property type="entry name" value="PRK01372.1"/>
    <property type="match status" value="1"/>
</dbReference>
<dbReference type="HAMAP" id="MF_00047">
    <property type="entry name" value="Dala_Dala_lig"/>
    <property type="match status" value="1"/>
</dbReference>
<dbReference type="PROSITE" id="PS50975">
    <property type="entry name" value="ATP_GRASP"/>
    <property type="match status" value="1"/>
</dbReference>
<keyword evidence="20" id="KW-1185">Reference proteome</keyword>
<dbReference type="Gene3D" id="3.30.470.20">
    <property type="entry name" value="ATP-grasp fold, B domain"/>
    <property type="match status" value="1"/>
</dbReference>
<evidence type="ECO:0000256" key="14">
    <source>
        <dbReference type="HAMAP-Rule" id="MF_00047"/>
    </source>
</evidence>
<evidence type="ECO:0000259" key="18">
    <source>
        <dbReference type="PROSITE" id="PS50975"/>
    </source>
</evidence>
<dbReference type="SUPFAM" id="SSF52440">
    <property type="entry name" value="PreATP-grasp domain"/>
    <property type="match status" value="1"/>
</dbReference>
<sequence length="316" mass="33974">MIGKAPERTREHVAVLMGGWSAERDVSLRSGAACAKALEGEGYRVTQIDVDRDIAARLKEVQPDVCFNALHGRFGEDGCLQGVLECLAIPYTHSGVLASALAMHKERAKDVMRLAGVPVAEAEVVTRRQAMERHAIKPPYVVKPVDEGSSVGVVIVEVGANGPPARIGEIGKPDDLVMVERYIPGRELTCAVIGDFVSNIIEIKPLKGLEFYDYEAKYAPGGSQHVLPADVSPDVYQLVQKYTLAACSALGCRGAARADFRFDDAAAGGTGELICLEVNTQPGMTETSLVPELAQYAGWSFGELVRFLVEDASCNR</sequence>
<evidence type="ECO:0000256" key="10">
    <source>
        <dbReference type="ARBA" id="ARBA00022960"/>
    </source>
</evidence>
<dbReference type="InterPro" id="IPR000291">
    <property type="entry name" value="D-Ala_lig_Van_CS"/>
</dbReference>
<dbReference type="GO" id="GO:0005524">
    <property type="term" value="F:ATP binding"/>
    <property type="evidence" value="ECO:0007669"/>
    <property type="project" value="UniProtKB-UniRule"/>
</dbReference>
<comment type="cofactor">
    <cofactor evidence="1">
        <name>Mn(2+)</name>
        <dbReference type="ChEBI" id="CHEBI:29035"/>
    </cofactor>
</comment>
<keyword evidence="6 14" id="KW-0963">Cytoplasm</keyword>
<evidence type="ECO:0000256" key="2">
    <source>
        <dbReference type="ARBA" id="ARBA00003921"/>
    </source>
</evidence>
<evidence type="ECO:0000256" key="9">
    <source>
        <dbReference type="ARBA" id="ARBA00022840"/>
    </source>
</evidence>
<comment type="function">
    <text evidence="2 14">Cell wall formation.</text>
</comment>
<name>A0A120CT93_HYPSL</name>
<dbReference type="EC" id="6.3.2.4" evidence="5 14"/>
<dbReference type="PROSITE" id="PS00843">
    <property type="entry name" value="DALA_DALA_LIGASE_1"/>
    <property type="match status" value="1"/>
</dbReference>
<evidence type="ECO:0000256" key="4">
    <source>
        <dbReference type="ARBA" id="ARBA00010871"/>
    </source>
</evidence>
<feature type="active site" evidence="15">
    <location>
        <position position="288"/>
    </location>
</feature>
<dbReference type="GO" id="GO:0046872">
    <property type="term" value="F:metal ion binding"/>
    <property type="evidence" value="ECO:0007669"/>
    <property type="project" value="UniProtKB-KW"/>
</dbReference>
<comment type="caution">
    <text evidence="19">The sequence shown here is derived from an EMBL/GenBank/DDBJ whole genome shotgun (WGS) entry which is preliminary data.</text>
</comment>
<dbReference type="InterPro" id="IPR013815">
    <property type="entry name" value="ATP_grasp_subdomain_1"/>
</dbReference>
<dbReference type="EMBL" id="LMTR01000093">
    <property type="protein sequence ID" value="KWT64290.1"/>
    <property type="molecule type" value="Genomic_DNA"/>
</dbReference>
<evidence type="ECO:0000256" key="3">
    <source>
        <dbReference type="ARBA" id="ARBA00004496"/>
    </source>
</evidence>
<reference evidence="19 20" key="1">
    <citation type="submission" date="2015-10" db="EMBL/GenBank/DDBJ databases">
        <title>Transcriptomic analysis of a linuron degrading triple-species bacterial consortium.</title>
        <authorList>
            <person name="Albers P."/>
        </authorList>
    </citation>
    <scope>NUCLEOTIDE SEQUENCE [LARGE SCALE GENOMIC DNA]</scope>
    <source>
        <strain evidence="19 20">WDL6</strain>
    </source>
</reference>
<evidence type="ECO:0000256" key="11">
    <source>
        <dbReference type="ARBA" id="ARBA00022984"/>
    </source>
</evidence>
<dbReference type="STRING" id="121290.APY04_3302"/>
<keyword evidence="11 14" id="KW-0573">Peptidoglycan synthesis</keyword>
<dbReference type="RefSeq" id="WP_068464748.1">
    <property type="nucleotide sequence ID" value="NZ_LMTR01000093.1"/>
</dbReference>
<accession>A0A120CT93</accession>
<evidence type="ECO:0000256" key="1">
    <source>
        <dbReference type="ARBA" id="ARBA00001936"/>
    </source>
</evidence>
<evidence type="ECO:0000313" key="20">
    <source>
        <dbReference type="Proteomes" id="UP000059074"/>
    </source>
</evidence>
<keyword evidence="12 14" id="KW-0961">Cell wall biogenesis/degradation</keyword>
<dbReference type="AlphaFoldDB" id="A0A120CT93"/>
<dbReference type="Gene3D" id="3.30.1490.20">
    <property type="entry name" value="ATP-grasp fold, A domain"/>
    <property type="match status" value="1"/>
</dbReference>
<evidence type="ECO:0000256" key="15">
    <source>
        <dbReference type="PIRSR" id="PIRSR039102-1"/>
    </source>
</evidence>
<dbReference type="InterPro" id="IPR011095">
    <property type="entry name" value="Dala_Dala_lig_C"/>
</dbReference>
<comment type="cofactor">
    <cofactor evidence="16">
        <name>Mg(2+)</name>
        <dbReference type="ChEBI" id="CHEBI:18420"/>
    </cofactor>
    <cofactor evidence="16">
        <name>Mn(2+)</name>
        <dbReference type="ChEBI" id="CHEBI:29035"/>
    </cofactor>
    <text evidence="16">Binds 2 magnesium or manganese ions per subunit.</text>
</comment>
<evidence type="ECO:0000256" key="12">
    <source>
        <dbReference type="ARBA" id="ARBA00023316"/>
    </source>
</evidence>
<dbReference type="GO" id="GO:0008360">
    <property type="term" value="P:regulation of cell shape"/>
    <property type="evidence" value="ECO:0007669"/>
    <property type="project" value="UniProtKB-KW"/>
</dbReference>